<dbReference type="InterPro" id="IPR050685">
    <property type="entry name" value="LDLR"/>
</dbReference>
<dbReference type="InterPro" id="IPR013098">
    <property type="entry name" value="Ig_I-set"/>
</dbReference>
<sequence>MGQGQGRFMIISTMVLSLFPTIAFLVIYRITINFTNLPYPANSRHTNPQRQATIDRRITEDIDRLLKNIPGQHKIKLLPYRYHQVVGTLVTIDLYSTSRSPKIRSAFENAIHNGHLGRFAVGPDGYEFHILKDSLKECTSSKFQCSDETCIDIAKKCDGVNDCSDASDESPEYAKCKKLAVYLSLEESSLNVGINETIRISFTIHGSQNTTNVTWFHKGKRIAQNGNAIRYDPRISIYYSVDRQILQIENAIETDAGDYKIHLDDYSVEKTVNIKIIYTANTTEESKCPSNQFKCPSGHCFPKSLACDGYKHCPDGDDELCTSKQFHCVQDNECIERTARCNGLNDCKDGSDERNCPKVTVASWRRSLPTVRCPDGSYPEHSLHGSTYCWSNSVCPSYSACIDSKCCTTNLALQKLLLNCSSSFIVLKELRLCPTSQWECGDGHCLRAEMRCDRVVQCKDGSDEMHCGMVFKNFFFFFVIFMTDLWKKNSVKNIIFEIFQFFIY</sequence>
<evidence type="ECO:0000256" key="9">
    <source>
        <dbReference type="SAM" id="Phobius"/>
    </source>
</evidence>
<dbReference type="OrthoDB" id="9990982at2759"/>
<feature type="disulfide bond" evidence="8">
    <location>
        <begin position="452"/>
        <end position="467"/>
    </location>
</feature>
<dbReference type="Proteomes" id="UP000038040">
    <property type="component" value="Unplaced"/>
</dbReference>
<dbReference type="InterPro" id="IPR036179">
    <property type="entry name" value="Ig-like_dom_sf"/>
</dbReference>
<dbReference type="GO" id="GO:0005886">
    <property type="term" value="C:plasma membrane"/>
    <property type="evidence" value="ECO:0007669"/>
    <property type="project" value="TreeGrafter"/>
</dbReference>
<keyword evidence="3 9" id="KW-0812">Transmembrane</keyword>
<dbReference type="PRINTS" id="PR00261">
    <property type="entry name" value="LDLRECEPTOR"/>
</dbReference>
<dbReference type="Gene3D" id="2.60.40.10">
    <property type="entry name" value="Immunoglobulins"/>
    <property type="match status" value="1"/>
</dbReference>
<dbReference type="SMART" id="SM00192">
    <property type="entry name" value="LDLa"/>
    <property type="match status" value="4"/>
</dbReference>
<feature type="disulfide bond" evidence="8">
    <location>
        <begin position="138"/>
        <end position="150"/>
    </location>
</feature>
<keyword evidence="6 9" id="KW-0472">Membrane</keyword>
<gene>
    <name evidence="11" type="ORF">DME_LOCUS8504</name>
</gene>
<dbReference type="EMBL" id="UYYG01001169">
    <property type="protein sequence ID" value="VDN58531.1"/>
    <property type="molecule type" value="Genomic_DNA"/>
</dbReference>
<dbReference type="WBParaSite" id="DME_0000462101-mRNA-1">
    <property type="protein sequence ID" value="DME_0000462101-mRNA-1"/>
    <property type="gene ID" value="DME_0000462101"/>
</dbReference>
<evidence type="ECO:0000256" key="3">
    <source>
        <dbReference type="ARBA" id="ARBA00022692"/>
    </source>
</evidence>
<keyword evidence="4" id="KW-0677">Repeat</keyword>
<reference evidence="14" key="1">
    <citation type="submission" date="2017-02" db="UniProtKB">
        <authorList>
            <consortium name="WormBaseParasite"/>
        </authorList>
    </citation>
    <scope>IDENTIFICATION</scope>
</reference>
<evidence type="ECO:0000313" key="13">
    <source>
        <dbReference type="Proteomes" id="UP000274756"/>
    </source>
</evidence>
<protein>
    <submittedName>
        <fullName evidence="14">I-set domain-containing protein</fullName>
    </submittedName>
</protein>
<dbReference type="InterPro" id="IPR023415">
    <property type="entry name" value="LDLR_class-A_CS"/>
</dbReference>
<evidence type="ECO:0000256" key="8">
    <source>
        <dbReference type="PROSITE-ProRule" id="PRU00124"/>
    </source>
</evidence>
<feature type="disulfide bond" evidence="8">
    <location>
        <begin position="295"/>
        <end position="313"/>
    </location>
</feature>
<evidence type="ECO:0000313" key="14">
    <source>
        <dbReference type="WBParaSite" id="DME_0000462101-mRNA-1"/>
    </source>
</evidence>
<proteinExistence type="predicted"/>
<dbReference type="InterPro" id="IPR013783">
    <property type="entry name" value="Ig-like_fold"/>
</dbReference>
<evidence type="ECO:0000313" key="11">
    <source>
        <dbReference type="EMBL" id="VDN58531.1"/>
    </source>
</evidence>
<dbReference type="Pfam" id="PF00057">
    <property type="entry name" value="Ldl_recept_a"/>
    <property type="match status" value="4"/>
</dbReference>
<evidence type="ECO:0000256" key="1">
    <source>
        <dbReference type="ARBA" id="ARBA00004167"/>
    </source>
</evidence>
<keyword evidence="13" id="KW-1185">Reference proteome</keyword>
<keyword evidence="5 9" id="KW-1133">Transmembrane helix</keyword>
<dbReference type="CDD" id="cd00112">
    <property type="entry name" value="LDLa"/>
    <property type="match status" value="4"/>
</dbReference>
<evidence type="ECO:0000256" key="5">
    <source>
        <dbReference type="ARBA" id="ARBA00022989"/>
    </source>
</evidence>
<feature type="disulfide bond" evidence="8">
    <location>
        <begin position="341"/>
        <end position="356"/>
    </location>
</feature>
<reference evidence="11 13" key="2">
    <citation type="submission" date="2018-11" db="EMBL/GenBank/DDBJ databases">
        <authorList>
            <consortium name="Pathogen Informatics"/>
        </authorList>
    </citation>
    <scope>NUCLEOTIDE SEQUENCE [LARGE SCALE GENOMIC DNA]</scope>
</reference>
<dbReference type="Proteomes" id="UP000274756">
    <property type="component" value="Unassembled WGS sequence"/>
</dbReference>
<comment type="caution">
    <text evidence="8">Lacks conserved residue(s) required for the propagation of feature annotation.</text>
</comment>
<organism evidence="12 14">
    <name type="scientific">Dracunculus medinensis</name>
    <name type="common">Guinea worm</name>
    <dbReference type="NCBI Taxonomy" id="318479"/>
    <lineage>
        <taxon>Eukaryota</taxon>
        <taxon>Metazoa</taxon>
        <taxon>Ecdysozoa</taxon>
        <taxon>Nematoda</taxon>
        <taxon>Chromadorea</taxon>
        <taxon>Rhabditida</taxon>
        <taxon>Spirurina</taxon>
        <taxon>Dracunculoidea</taxon>
        <taxon>Dracunculidae</taxon>
        <taxon>Dracunculus</taxon>
    </lineage>
</organism>
<feature type="transmembrane region" description="Helical" evidence="9">
    <location>
        <begin position="7"/>
        <end position="28"/>
    </location>
</feature>
<feature type="disulfide bond" evidence="8">
    <location>
        <begin position="288"/>
        <end position="300"/>
    </location>
</feature>
<comment type="subcellular location">
    <subcellularLocation>
        <location evidence="2">Endomembrane system</location>
    </subcellularLocation>
    <subcellularLocation>
        <location evidence="1">Membrane</location>
        <topology evidence="1">Single-pass membrane protein</topology>
    </subcellularLocation>
</comment>
<dbReference type="Gene3D" id="4.10.400.10">
    <property type="entry name" value="Low-density Lipoprotein Receptor"/>
    <property type="match status" value="4"/>
</dbReference>
<dbReference type="GO" id="GO:0012505">
    <property type="term" value="C:endomembrane system"/>
    <property type="evidence" value="ECO:0007669"/>
    <property type="project" value="UniProtKB-SubCell"/>
</dbReference>
<dbReference type="GO" id="GO:0016192">
    <property type="term" value="P:vesicle-mediated transport"/>
    <property type="evidence" value="ECO:0007669"/>
    <property type="project" value="UniProtKB-ARBA"/>
</dbReference>
<feature type="domain" description="Immunoglobulin I-set" evidence="10">
    <location>
        <begin position="188"/>
        <end position="273"/>
    </location>
</feature>
<feature type="disulfide bond" evidence="8">
    <location>
        <begin position="145"/>
        <end position="163"/>
    </location>
</feature>
<accession>A0A0N4UBN1</accession>
<feature type="disulfide bond" evidence="8">
    <location>
        <begin position="440"/>
        <end position="458"/>
    </location>
</feature>
<dbReference type="InterPro" id="IPR036055">
    <property type="entry name" value="LDL_receptor-like_sf"/>
</dbReference>
<dbReference type="InterPro" id="IPR002172">
    <property type="entry name" value="LDrepeatLR_classA_rpt"/>
</dbReference>
<feature type="disulfide bond" evidence="8">
    <location>
        <begin position="433"/>
        <end position="445"/>
    </location>
</feature>
<evidence type="ECO:0000259" key="10">
    <source>
        <dbReference type="Pfam" id="PF07679"/>
    </source>
</evidence>
<evidence type="ECO:0000313" key="12">
    <source>
        <dbReference type="Proteomes" id="UP000038040"/>
    </source>
</evidence>
<dbReference type="SUPFAM" id="SSF48726">
    <property type="entry name" value="Immunoglobulin"/>
    <property type="match status" value="1"/>
</dbReference>
<dbReference type="SUPFAM" id="SSF57424">
    <property type="entry name" value="LDL receptor-like module"/>
    <property type="match status" value="4"/>
</dbReference>
<dbReference type="PANTHER" id="PTHR24270">
    <property type="entry name" value="LOW-DENSITY LIPOPROTEIN RECEPTOR-RELATED"/>
    <property type="match status" value="1"/>
</dbReference>
<evidence type="ECO:0000256" key="4">
    <source>
        <dbReference type="ARBA" id="ARBA00022737"/>
    </source>
</evidence>
<dbReference type="Pfam" id="PF07679">
    <property type="entry name" value="I-set"/>
    <property type="match status" value="1"/>
</dbReference>
<name>A0A0N4UBN1_DRAME</name>
<dbReference type="PROSITE" id="PS01209">
    <property type="entry name" value="LDLRA_1"/>
    <property type="match status" value="2"/>
</dbReference>
<evidence type="ECO:0000256" key="7">
    <source>
        <dbReference type="ARBA" id="ARBA00023157"/>
    </source>
</evidence>
<evidence type="ECO:0000256" key="2">
    <source>
        <dbReference type="ARBA" id="ARBA00004308"/>
    </source>
</evidence>
<keyword evidence="7 8" id="KW-1015">Disulfide bond</keyword>
<evidence type="ECO:0000256" key="6">
    <source>
        <dbReference type="ARBA" id="ARBA00023136"/>
    </source>
</evidence>
<dbReference type="PROSITE" id="PS50068">
    <property type="entry name" value="LDLRA_2"/>
    <property type="match status" value="4"/>
</dbReference>
<dbReference type="STRING" id="318479.A0A0N4UBN1"/>
<dbReference type="AlphaFoldDB" id="A0A0N4UBN1"/>